<evidence type="ECO:0000256" key="5">
    <source>
        <dbReference type="SAM" id="MobiDB-lite"/>
    </source>
</evidence>
<keyword evidence="6" id="KW-0496">Mitochondrion</keyword>
<protein>
    <submittedName>
        <fullName evidence="6">Ribosomal protein S2</fullName>
    </submittedName>
</protein>
<keyword evidence="3 4" id="KW-0687">Ribonucleoprotein</keyword>
<dbReference type="InterPro" id="IPR023591">
    <property type="entry name" value="Ribosomal_uS2_flav_dom_sf"/>
</dbReference>
<evidence type="ECO:0000256" key="4">
    <source>
        <dbReference type="RuleBase" id="RU003631"/>
    </source>
</evidence>
<dbReference type="InterPro" id="IPR018130">
    <property type="entry name" value="Ribosomal_uS2_CS"/>
</dbReference>
<feature type="region of interest" description="Disordered" evidence="5">
    <location>
        <begin position="43"/>
        <end position="74"/>
    </location>
</feature>
<dbReference type="GO" id="GO:0005763">
    <property type="term" value="C:mitochondrial small ribosomal subunit"/>
    <property type="evidence" value="ECO:0007669"/>
    <property type="project" value="TreeGrafter"/>
</dbReference>
<dbReference type="InterPro" id="IPR001865">
    <property type="entry name" value="Ribosomal_uS2"/>
</dbReference>
<dbReference type="RefSeq" id="YP_009449533.1">
    <property type="nucleotide sequence ID" value="NC_036614.1"/>
</dbReference>
<feature type="compositionally biased region" description="Basic residues" evidence="5">
    <location>
        <begin position="65"/>
        <end position="74"/>
    </location>
</feature>
<geneLocation type="mitochondrion" evidence="6"/>
<dbReference type="PANTHER" id="PTHR12534">
    <property type="entry name" value="30S RIBOSOMAL PROTEIN S2 PROKARYOTIC AND ORGANELLAR"/>
    <property type="match status" value="1"/>
</dbReference>
<dbReference type="PANTHER" id="PTHR12534:SF1">
    <property type="entry name" value="SMALL RIBOSOMAL SUBUNIT PROTEIN US2M"/>
    <property type="match status" value="1"/>
</dbReference>
<organism evidence="6">
    <name type="scientific">Cymbomonas tetramitiformis</name>
    <dbReference type="NCBI Taxonomy" id="36881"/>
    <lineage>
        <taxon>Eukaryota</taxon>
        <taxon>Viridiplantae</taxon>
        <taxon>Chlorophyta</taxon>
        <taxon>Pyramimonadophyceae</taxon>
        <taxon>Pyramimonadales</taxon>
        <taxon>Pyramimonadaceae</taxon>
        <taxon>Cymbomonas</taxon>
    </lineage>
</organism>
<gene>
    <name evidence="6" type="primary">rps2</name>
</gene>
<evidence type="ECO:0000256" key="3">
    <source>
        <dbReference type="ARBA" id="ARBA00023274"/>
    </source>
</evidence>
<dbReference type="SUPFAM" id="SSF52313">
    <property type="entry name" value="Ribosomal protein S2"/>
    <property type="match status" value="1"/>
</dbReference>
<dbReference type="GO" id="GO:0003735">
    <property type="term" value="F:structural constituent of ribosome"/>
    <property type="evidence" value="ECO:0007669"/>
    <property type="project" value="InterPro"/>
</dbReference>
<reference evidence="6" key="1">
    <citation type="journal article" date="2017" name="J. Phycol.">
        <title>Complete mitochondrial genomes of prasinophyte algae Pyramimonas parkeae and Cymbomonas tetramitiformis.</title>
        <authorList>
            <person name="Satjarak A."/>
            <person name="Burns J.A."/>
            <person name="Kim E."/>
            <person name="Graham L.E."/>
        </authorList>
    </citation>
    <scope>NUCLEOTIDE SEQUENCE</scope>
    <source>
        <strain evidence="6">PLY262</strain>
    </source>
</reference>
<dbReference type="Gene3D" id="3.40.50.10490">
    <property type="entry name" value="Glucose-6-phosphate isomerase like protein, domain 1"/>
    <property type="match status" value="1"/>
</dbReference>
<dbReference type="NCBIfam" id="TIGR01011">
    <property type="entry name" value="rpsB_bact"/>
    <property type="match status" value="1"/>
</dbReference>
<name>A0A1S5R1X4_9CHLO</name>
<dbReference type="GO" id="GO:0006412">
    <property type="term" value="P:translation"/>
    <property type="evidence" value="ECO:0007669"/>
    <property type="project" value="InterPro"/>
</dbReference>
<evidence type="ECO:0000256" key="1">
    <source>
        <dbReference type="ARBA" id="ARBA00006242"/>
    </source>
</evidence>
<dbReference type="PROSITE" id="PS00963">
    <property type="entry name" value="RIBOSOMAL_S2_2"/>
    <property type="match status" value="1"/>
</dbReference>
<feature type="compositionally biased region" description="Basic and acidic residues" evidence="5">
    <location>
        <begin position="333"/>
        <end position="343"/>
    </location>
</feature>
<dbReference type="EMBL" id="KX013548">
    <property type="protein sequence ID" value="ANA57077.1"/>
    <property type="molecule type" value="Genomic_DNA"/>
</dbReference>
<dbReference type="InterPro" id="IPR005706">
    <property type="entry name" value="Ribosomal_uS2_bac/mit/plastid"/>
</dbReference>
<sequence length="492" mass="56099">MHGKKLYLNAGYYDYKATGARVLKTSVCRSNAQVLTGSLGGSQKKVLQTRTGRPKTPHERDQTRASKKNGKKRNIYLRSDNKQQTRNIFYKIKRSPKFIFGIKKLRAIIKLGSIIRMTTQCPRAAAPEQRLVREGPLQYTVCSQTGPELQYRKEAIWILQNFAALALRPQASAASGPTAKLKSLLHKIIQEKRRSKFITSSLQSNPISLAKAIRVHNLKIAEKEQQKEVPVFVRKMAKAYPGKPENLYIINTEQTLIQLRRAFNLIKNILSKKGHILFINTNSDFSSIVKKTAKLTSQSYINHKWMNGLLTNWKHIHYRNTLFKRFEKLRSDNKNTRASQDRRKIVKKSPPSSALTTGLNTAARLYPPAYYKLKKGFEGLKKNSSLPDLLVVLNPTKNINAILEAEKLNIPVIGFMGLTNKTSSTLDSNRLTPPKLLGCQSTPFSSVSYPIFCNENSIEFIYHCLNLLTKELRDNRAQDRRPRLPKKKYGYN</sequence>
<proteinExistence type="inferred from homology"/>
<dbReference type="Pfam" id="PF00318">
    <property type="entry name" value="Ribosomal_S2"/>
    <property type="match status" value="1"/>
</dbReference>
<evidence type="ECO:0000313" key="6">
    <source>
        <dbReference type="EMBL" id="ANA57077.1"/>
    </source>
</evidence>
<dbReference type="PRINTS" id="PR00395">
    <property type="entry name" value="RIBOSOMALS2"/>
</dbReference>
<comment type="similarity">
    <text evidence="1 4">Belongs to the universal ribosomal protein uS2 family.</text>
</comment>
<dbReference type="HAMAP" id="MF_00291_B">
    <property type="entry name" value="Ribosomal_uS2_B"/>
    <property type="match status" value="1"/>
</dbReference>
<dbReference type="AlphaFoldDB" id="A0A1S5R1X4"/>
<feature type="region of interest" description="Disordered" evidence="5">
    <location>
        <begin position="333"/>
        <end position="353"/>
    </location>
</feature>
<dbReference type="CDD" id="cd01425">
    <property type="entry name" value="RPS2"/>
    <property type="match status" value="1"/>
</dbReference>
<accession>A0A1S5R1X4</accession>
<evidence type="ECO:0000256" key="2">
    <source>
        <dbReference type="ARBA" id="ARBA00022980"/>
    </source>
</evidence>
<keyword evidence="2 4" id="KW-0689">Ribosomal protein</keyword>
<dbReference type="GeneID" id="35414597"/>